<keyword evidence="6" id="KW-0411">Iron-sulfur</keyword>
<keyword evidence="8" id="KW-1185">Reference proteome</keyword>
<dbReference type="PANTHER" id="PTHR43787">
    <property type="entry name" value="FEMO COFACTOR BIOSYNTHESIS PROTEIN NIFB-RELATED"/>
    <property type="match status" value="1"/>
</dbReference>
<keyword evidence="3" id="KW-0949">S-adenosyl-L-methionine</keyword>
<organism evidence="7 8">
    <name type="scientific">beta proteobacterium KB13</name>
    <dbReference type="NCBI Taxonomy" id="314607"/>
    <lineage>
        <taxon>Bacteria</taxon>
        <taxon>Pseudomonadati</taxon>
        <taxon>Pseudomonadota</taxon>
        <taxon>Betaproteobacteria</taxon>
        <taxon>Nitrosomonadales</taxon>
        <taxon>OM43 clade</taxon>
    </lineage>
</organism>
<evidence type="ECO:0000313" key="8">
    <source>
        <dbReference type="Proteomes" id="UP000004188"/>
    </source>
</evidence>
<accession>B6BVX8</accession>
<gene>
    <name evidence="7" type="ORF">KB13_604</name>
</gene>
<dbReference type="InterPro" id="IPR013785">
    <property type="entry name" value="Aldolase_TIM"/>
</dbReference>
<dbReference type="GO" id="GO:0051539">
    <property type="term" value="F:4 iron, 4 sulfur cluster binding"/>
    <property type="evidence" value="ECO:0007669"/>
    <property type="project" value="UniProtKB-KW"/>
</dbReference>
<evidence type="ECO:0000256" key="4">
    <source>
        <dbReference type="ARBA" id="ARBA00022723"/>
    </source>
</evidence>
<dbReference type="AlphaFoldDB" id="B6BVX8"/>
<keyword evidence="5" id="KW-0408">Iron</keyword>
<dbReference type="Gene3D" id="3.20.20.70">
    <property type="entry name" value="Aldolase class I"/>
    <property type="match status" value="1"/>
</dbReference>
<evidence type="ECO:0000256" key="3">
    <source>
        <dbReference type="ARBA" id="ARBA00022691"/>
    </source>
</evidence>
<evidence type="ECO:0000313" key="7">
    <source>
        <dbReference type="EMBL" id="EDZ64472.1"/>
    </source>
</evidence>
<dbReference type="InterPro" id="IPR007197">
    <property type="entry name" value="rSAM"/>
</dbReference>
<name>B6BVX8_9PROT</name>
<dbReference type="EMBL" id="DS995299">
    <property type="protein sequence ID" value="EDZ64472.1"/>
    <property type="molecule type" value="Genomic_DNA"/>
</dbReference>
<evidence type="ECO:0000256" key="1">
    <source>
        <dbReference type="ARBA" id="ARBA00001966"/>
    </source>
</evidence>
<comment type="cofactor">
    <cofactor evidence="1">
        <name>[4Fe-4S] cluster</name>
        <dbReference type="ChEBI" id="CHEBI:49883"/>
    </cofactor>
</comment>
<sequence length="282" mass="32208">MNKKTYVLHAEDHDRNIFDSKYVYPVVSRRAGGLSLGVNLNTNNACNWQCIYCEIPNLTRGGPEPIQVELLKDELNFWIDQIINSNFLKENTPPGTTFADVALSGNGEPTAAPEFLEVLEIIIASLKEHKLIDNIPVRLITNGSFISKKKECLNIFNRHHGEVWFKIDAADEDFIKLINQVNLDPNSMINNLKTCAETCHTVIQTCLLKINHQVPTNDFLKNYSKLIKPYEQLIKKIDLYSLARPSLQNNQDITIERLSLDELNHIKNILQKQLTIKIDVFP</sequence>
<dbReference type="Proteomes" id="UP000004188">
    <property type="component" value="Unassembled WGS sequence"/>
</dbReference>
<dbReference type="GO" id="GO:0046872">
    <property type="term" value="F:metal ion binding"/>
    <property type="evidence" value="ECO:0007669"/>
    <property type="project" value="UniProtKB-KW"/>
</dbReference>
<dbReference type="HOGENOM" id="CLU_064707_0_0_4"/>
<evidence type="ECO:0000256" key="5">
    <source>
        <dbReference type="ARBA" id="ARBA00023004"/>
    </source>
</evidence>
<protein>
    <submittedName>
        <fullName evidence="7">Radical SAM domain protein</fullName>
    </submittedName>
</protein>
<evidence type="ECO:0000256" key="6">
    <source>
        <dbReference type="ARBA" id="ARBA00023014"/>
    </source>
</evidence>
<proteinExistence type="predicted"/>
<dbReference type="CDD" id="cd01335">
    <property type="entry name" value="Radical_SAM"/>
    <property type="match status" value="1"/>
</dbReference>
<dbReference type="SUPFAM" id="SSF102114">
    <property type="entry name" value="Radical SAM enzymes"/>
    <property type="match status" value="1"/>
</dbReference>
<reference evidence="8" key="1">
    <citation type="journal article" date="2012" name="Stand. Genomic Sci.">
        <title>Genome sequence of strain HIMB624, a cultured representative from the OM43 clade of marine Betaproteobacteria.</title>
        <authorList>
            <person name="Huggett M.J."/>
            <person name="Hayakawa D.H."/>
            <person name="Rappe M.S."/>
        </authorList>
    </citation>
    <scope>NUCLEOTIDE SEQUENCE [LARGE SCALE GENOMIC DNA]</scope>
    <source>
        <strain evidence="8">KB13</strain>
    </source>
</reference>
<dbReference type="InterPro" id="IPR058240">
    <property type="entry name" value="rSAM_sf"/>
</dbReference>
<evidence type="ECO:0000256" key="2">
    <source>
        <dbReference type="ARBA" id="ARBA00022485"/>
    </source>
</evidence>
<keyword evidence="4" id="KW-0479">Metal-binding</keyword>
<dbReference type="GO" id="GO:0003824">
    <property type="term" value="F:catalytic activity"/>
    <property type="evidence" value="ECO:0007669"/>
    <property type="project" value="InterPro"/>
</dbReference>
<keyword evidence="2" id="KW-0004">4Fe-4S</keyword>
<dbReference type="eggNOG" id="COG0731">
    <property type="taxonomic scope" value="Bacteria"/>
</dbReference>
<dbReference type="SFLD" id="SFLDS00029">
    <property type="entry name" value="Radical_SAM"/>
    <property type="match status" value="1"/>
</dbReference>
<dbReference type="PANTHER" id="PTHR43787:SF11">
    <property type="entry name" value="UPF0026 PROTEIN SLR1464"/>
    <property type="match status" value="1"/>
</dbReference>
<dbReference type="STRING" id="314607.KB13_604"/>